<evidence type="ECO:0000313" key="2">
    <source>
        <dbReference type="EMBL" id="GMN64040.1"/>
    </source>
</evidence>
<reference evidence="2" key="1">
    <citation type="submission" date="2023-07" db="EMBL/GenBank/DDBJ databases">
        <title>draft genome sequence of fig (Ficus carica).</title>
        <authorList>
            <person name="Takahashi T."/>
            <person name="Nishimura K."/>
        </authorList>
    </citation>
    <scope>NUCLEOTIDE SEQUENCE</scope>
</reference>
<comment type="caution">
    <text evidence="2">The sequence shown here is derived from an EMBL/GenBank/DDBJ whole genome shotgun (WGS) entry which is preliminary data.</text>
</comment>
<evidence type="ECO:0000313" key="3">
    <source>
        <dbReference type="Proteomes" id="UP001187192"/>
    </source>
</evidence>
<name>A0AA88J798_FICCA</name>
<dbReference type="Proteomes" id="UP001187192">
    <property type="component" value="Unassembled WGS sequence"/>
</dbReference>
<evidence type="ECO:0000256" key="1">
    <source>
        <dbReference type="SAM" id="SignalP"/>
    </source>
</evidence>
<gene>
    <name evidence="2" type="ORF">TIFTF001_033131</name>
</gene>
<keyword evidence="1" id="KW-0732">Signal</keyword>
<sequence>MMSWSQCHDCGCGDLRLALVLATTNCSDFLTVVAAGICLCGGVSPRLVDAGGGSFYASAFFVTQTLPGLSRDQLYLLSGGKSVYFGQTSEAYEARIKPRKYQTFSPHRGSGERENERIREEGKIYKIM</sequence>
<organism evidence="2 3">
    <name type="scientific">Ficus carica</name>
    <name type="common">Common fig</name>
    <dbReference type="NCBI Taxonomy" id="3494"/>
    <lineage>
        <taxon>Eukaryota</taxon>
        <taxon>Viridiplantae</taxon>
        <taxon>Streptophyta</taxon>
        <taxon>Embryophyta</taxon>
        <taxon>Tracheophyta</taxon>
        <taxon>Spermatophyta</taxon>
        <taxon>Magnoliopsida</taxon>
        <taxon>eudicotyledons</taxon>
        <taxon>Gunneridae</taxon>
        <taxon>Pentapetalae</taxon>
        <taxon>rosids</taxon>
        <taxon>fabids</taxon>
        <taxon>Rosales</taxon>
        <taxon>Moraceae</taxon>
        <taxon>Ficeae</taxon>
        <taxon>Ficus</taxon>
    </lineage>
</organism>
<accession>A0AA88J798</accession>
<feature type="chain" id="PRO_5041694132" evidence="1">
    <location>
        <begin position="23"/>
        <end position="128"/>
    </location>
</feature>
<dbReference type="AlphaFoldDB" id="A0AA88J798"/>
<dbReference type="Gramene" id="FCD_00021816-RA">
    <property type="protein sequence ID" value="FCD_00021816-RA:cds"/>
    <property type="gene ID" value="FCD_00021816"/>
</dbReference>
<feature type="signal peptide" evidence="1">
    <location>
        <begin position="1"/>
        <end position="22"/>
    </location>
</feature>
<proteinExistence type="predicted"/>
<dbReference type="EMBL" id="BTGU01000166">
    <property type="protein sequence ID" value="GMN64040.1"/>
    <property type="molecule type" value="Genomic_DNA"/>
</dbReference>
<keyword evidence="3" id="KW-1185">Reference proteome</keyword>
<protein>
    <submittedName>
        <fullName evidence="2">Uncharacterized protein</fullName>
    </submittedName>
</protein>